<evidence type="ECO:0000256" key="4">
    <source>
        <dbReference type="ARBA" id="ARBA00023136"/>
    </source>
</evidence>
<sequence length="217" mass="24508">MGEGRMSRNLTSACWLSLISCVVVIIAFSTPAWVENDGMLPNPKFIRSGLWEVCLEYFEDPEFEYDRKFLGCYWIFNEELHFISDVIHPPFLTATQTFFTFSFVVTIFMSVGVIMFNFFCPPDREILALRIIGSGFIGAGVCGTIAVIIFGALGDSRDFMPHWEHNYLSWSFAFAVVAVILEIIAGTMFLVEMRRFMKRLSTSSGGPDPSSTAQVLR</sequence>
<feature type="transmembrane region" description="Helical" evidence="5">
    <location>
        <begin position="127"/>
        <end position="150"/>
    </location>
</feature>
<proteinExistence type="predicted"/>
<accession>A0A7R9BMZ6</accession>
<dbReference type="Pfam" id="PF13903">
    <property type="entry name" value="Claudin_2"/>
    <property type="match status" value="1"/>
</dbReference>
<feature type="transmembrane region" description="Helical" evidence="5">
    <location>
        <begin position="170"/>
        <end position="191"/>
    </location>
</feature>
<gene>
    <name evidence="6" type="ORF">NMOB1V02_LOCUS5243</name>
</gene>
<dbReference type="InterPro" id="IPR004031">
    <property type="entry name" value="PMP22/EMP/MP20/Claudin"/>
</dbReference>
<evidence type="ECO:0000256" key="2">
    <source>
        <dbReference type="ARBA" id="ARBA00022692"/>
    </source>
</evidence>
<name>A0A7R9BMZ6_9CRUS</name>
<reference evidence="6" key="1">
    <citation type="submission" date="2020-11" db="EMBL/GenBank/DDBJ databases">
        <authorList>
            <person name="Tran Van P."/>
        </authorList>
    </citation>
    <scope>NUCLEOTIDE SEQUENCE</scope>
</reference>
<dbReference type="EMBL" id="CAJPEX010000927">
    <property type="protein sequence ID" value="CAG0917664.1"/>
    <property type="molecule type" value="Genomic_DNA"/>
</dbReference>
<dbReference type="PANTHER" id="PTHR21284">
    <property type="entry name" value="EG:80H7.2 PROTEIN"/>
    <property type="match status" value="1"/>
</dbReference>
<dbReference type="GO" id="GO:0035151">
    <property type="term" value="P:regulation of tube size, open tracheal system"/>
    <property type="evidence" value="ECO:0007669"/>
    <property type="project" value="TreeGrafter"/>
</dbReference>
<comment type="subcellular location">
    <subcellularLocation>
        <location evidence="1">Membrane</location>
        <topology evidence="1">Multi-pass membrane protein</topology>
    </subcellularLocation>
</comment>
<dbReference type="GO" id="GO:0019991">
    <property type="term" value="P:septate junction assembly"/>
    <property type="evidence" value="ECO:0007669"/>
    <property type="project" value="TreeGrafter"/>
</dbReference>
<dbReference type="GO" id="GO:0016020">
    <property type="term" value="C:membrane"/>
    <property type="evidence" value="ECO:0007669"/>
    <property type="project" value="UniProtKB-SubCell"/>
</dbReference>
<evidence type="ECO:0000313" key="7">
    <source>
        <dbReference type="Proteomes" id="UP000678499"/>
    </source>
</evidence>
<keyword evidence="2 5" id="KW-0812">Transmembrane</keyword>
<keyword evidence="4 5" id="KW-0472">Membrane</keyword>
<evidence type="ECO:0000256" key="1">
    <source>
        <dbReference type="ARBA" id="ARBA00004141"/>
    </source>
</evidence>
<protein>
    <submittedName>
        <fullName evidence="6">Uncharacterized protein</fullName>
    </submittedName>
</protein>
<keyword evidence="3 5" id="KW-1133">Transmembrane helix</keyword>
<dbReference type="PROSITE" id="PS51257">
    <property type="entry name" value="PROKAR_LIPOPROTEIN"/>
    <property type="match status" value="1"/>
</dbReference>
<dbReference type="AlphaFoldDB" id="A0A7R9BMZ6"/>
<feature type="transmembrane region" description="Helical" evidence="5">
    <location>
        <begin position="12"/>
        <end position="34"/>
    </location>
</feature>
<organism evidence="6">
    <name type="scientific">Notodromas monacha</name>
    <dbReference type="NCBI Taxonomy" id="399045"/>
    <lineage>
        <taxon>Eukaryota</taxon>
        <taxon>Metazoa</taxon>
        <taxon>Ecdysozoa</taxon>
        <taxon>Arthropoda</taxon>
        <taxon>Crustacea</taxon>
        <taxon>Oligostraca</taxon>
        <taxon>Ostracoda</taxon>
        <taxon>Podocopa</taxon>
        <taxon>Podocopida</taxon>
        <taxon>Cypridocopina</taxon>
        <taxon>Cypridoidea</taxon>
        <taxon>Cyprididae</taxon>
        <taxon>Notodromas</taxon>
    </lineage>
</organism>
<dbReference type="Gene3D" id="1.20.140.150">
    <property type="match status" value="1"/>
</dbReference>
<dbReference type="Proteomes" id="UP000678499">
    <property type="component" value="Unassembled WGS sequence"/>
</dbReference>
<dbReference type="GO" id="GO:0005918">
    <property type="term" value="C:septate junction"/>
    <property type="evidence" value="ECO:0007669"/>
    <property type="project" value="TreeGrafter"/>
</dbReference>
<feature type="transmembrane region" description="Helical" evidence="5">
    <location>
        <begin position="98"/>
        <end position="120"/>
    </location>
</feature>
<dbReference type="EMBL" id="OA882964">
    <property type="protein sequence ID" value="CAD7277512.1"/>
    <property type="molecule type" value="Genomic_DNA"/>
</dbReference>
<evidence type="ECO:0000256" key="3">
    <source>
        <dbReference type="ARBA" id="ARBA00022989"/>
    </source>
</evidence>
<evidence type="ECO:0000256" key="5">
    <source>
        <dbReference type="SAM" id="Phobius"/>
    </source>
</evidence>
<keyword evidence="7" id="KW-1185">Reference proteome</keyword>
<evidence type="ECO:0000313" key="6">
    <source>
        <dbReference type="EMBL" id="CAD7277512.1"/>
    </source>
</evidence>
<dbReference type="OrthoDB" id="10062378at2759"/>
<dbReference type="PANTHER" id="PTHR21284:SF11">
    <property type="entry name" value="KUNE-KUNE"/>
    <property type="match status" value="1"/>
</dbReference>